<reference evidence="3" key="1">
    <citation type="journal article" date="2019" name="Int. J. Syst. Evol. Microbiol.">
        <title>The Global Catalogue of Microorganisms (GCM) 10K type strain sequencing project: providing services to taxonomists for standard genome sequencing and annotation.</title>
        <authorList>
            <consortium name="The Broad Institute Genomics Platform"/>
            <consortium name="The Broad Institute Genome Sequencing Center for Infectious Disease"/>
            <person name="Wu L."/>
            <person name="Ma J."/>
        </authorList>
    </citation>
    <scope>NUCLEOTIDE SEQUENCE [LARGE SCALE GENOMIC DNA]</scope>
    <source>
        <strain evidence="3">JCM 18304</strain>
    </source>
</reference>
<sequence length="126" mass="13397">MVRRLAAVDMYGTVGSPLRRRVILVEFWAGVVLCASGGAALAAVGQGGNRVFGWWLLSVAINYVPLALSATSLSRPGALDTELAGVDVRAQLRYYGVAQLVIAVPLAVAVLALAQSFRSRRDDRGR</sequence>
<keyword evidence="3" id="KW-1185">Reference proteome</keyword>
<dbReference type="Proteomes" id="UP001501570">
    <property type="component" value="Unassembled WGS sequence"/>
</dbReference>
<organism evidence="2 3">
    <name type="scientific">Rugosimonospora acidiphila</name>
    <dbReference type="NCBI Taxonomy" id="556531"/>
    <lineage>
        <taxon>Bacteria</taxon>
        <taxon>Bacillati</taxon>
        <taxon>Actinomycetota</taxon>
        <taxon>Actinomycetes</taxon>
        <taxon>Micromonosporales</taxon>
        <taxon>Micromonosporaceae</taxon>
        <taxon>Rugosimonospora</taxon>
    </lineage>
</organism>
<evidence type="ECO:0000313" key="3">
    <source>
        <dbReference type="Proteomes" id="UP001501570"/>
    </source>
</evidence>
<feature type="transmembrane region" description="Helical" evidence="1">
    <location>
        <begin position="52"/>
        <end position="74"/>
    </location>
</feature>
<evidence type="ECO:0000256" key="1">
    <source>
        <dbReference type="SAM" id="Phobius"/>
    </source>
</evidence>
<keyword evidence="1" id="KW-0472">Membrane</keyword>
<protein>
    <submittedName>
        <fullName evidence="2">Uncharacterized protein</fullName>
    </submittedName>
</protein>
<keyword evidence="1" id="KW-0812">Transmembrane</keyword>
<gene>
    <name evidence="2" type="ORF">GCM10023322_63400</name>
</gene>
<keyword evidence="1" id="KW-1133">Transmembrane helix</keyword>
<evidence type="ECO:0000313" key="2">
    <source>
        <dbReference type="EMBL" id="GAA5195844.1"/>
    </source>
</evidence>
<comment type="caution">
    <text evidence="2">The sequence shown here is derived from an EMBL/GenBank/DDBJ whole genome shotgun (WGS) entry which is preliminary data.</text>
</comment>
<accession>A0ABP9SJ15</accession>
<feature type="transmembrane region" description="Helical" evidence="1">
    <location>
        <begin position="27"/>
        <end position="45"/>
    </location>
</feature>
<name>A0ABP9SJ15_9ACTN</name>
<proteinExistence type="predicted"/>
<dbReference type="EMBL" id="BAABJQ010000025">
    <property type="protein sequence ID" value="GAA5195844.1"/>
    <property type="molecule type" value="Genomic_DNA"/>
</dbReference>
<feature type="transmembrane region" description="Helical" evidence="1">
    <location>
        <begin position="94"/>
        <end position="114"/>
    </location>
</feature>